<dbReference type="PROSITE" id="PS51258">
    <property type="entry name" value="MHD1"/>
    <property type="match status" value="1"/>
</dbReference>
<organism evidence="5">
    <name type="scientific">Panicum hallii</name>
    <dbReference type="NCBI Taxonomy" id="206008"/>
    <lineage>
        <taxon>Eukaryota</taxon>
        <taxon>Viridiplantae</taxon>
        <taxon>Streptophyta</taxon>
        <taxon>Embryophyta</taxon>
        <taxon>Tracheophyta</taxon>
        <taxon>Spermatophyta</taxon>
        <taxon>Magnoliopsida</taxon>
        <taxon>Liliopsida</taxon>
        <taxon>Poales</taxon>
        <taxon>Poaceae</taxon>
        <taxon>PACMAD clade</taxon>
        <taxon>Panicoideae</taxon>
        <taxon>Panicodae</taxon>
        <taxon>Paniceae</taxon>
        <taxon>Panicinae</taxon>
        <taxon>Panicum</taxon>
        <taxon>Panicum sect. Panicum</taxon>
    </lineage>
</organism>
<dbReference type="Gene3D" id="1.10.357.50">
    <property type="match status" value="1"/>
</dbReference>
<evidence type="ECO:0000313" key="5">
    <source>
        <dbReference type="EMBL" id="PVH35731.1"/>
    </source>
</evidence>
<dbReference type="InterPro" id="IPR014772">
    <property type="entry name" value="Munc13_dom-2"/>
</dbReference>
<feature type="domain" description="MHD2" evidence="4">
    <location>
        <begin position="927"/>
        <end position="1037"/>
    </location>
</feature>
<dbReference type="Proteomes" id="UP000243499">
    <property type="component" value="Chromosome 7"/>
</dbReference>
<evidence type="ECO:0000256" key="2">
    <source>
        <dbReference type="SAM" id="MobiDB-lite"/>
    </source>
</evidence>
<dbReference type="Gramene" id="PAN39646">
    <property type="protein sequence ID" value="PAN39646"/>
    <property type="gene ID" value="PAHAL_7G257500"/>
</dbReference>
<dbReference type="EMBL" id="CM008052">
    <property type="protein sequence ID" value="PAN39646.1"/>
    <property type="molecule type" value="Genomic_DNA"/>
</dbReference>
<dbReference type="InterPro" id="IPR008528">
    <property type="entry name" value="unc-13_homologue"/>
</dbReference>
<feature type="region of interest" description="Disordered" evidence="2">
    <location>
        <begin position="87"/>
        <end position="122"/>
    </location>
</feature>
<dbReference type="InterPro" id="IPR014770">
    <property type="entry name" value="Munc13_1"/>
</dbReference>
<evidence type="ECO:0008006" key="6">
    <source>
        <dbReference type="Google" id="ProtNLM"/>
    </source>
</evidence>
<reference evidence="5" key="1">
    <citation type="submission" date="2018-04" db="EMBL/GenBank/DDBJ databases">
        <title>WGS assembly of Panicum hallii.</title>
        <authorList>
            <person name="Lovell J."/>
            <person name="Jenkins J."/>
            <person name="Lowry D."/>
            <person name="Mamidi S."/>
            <person name="Sreedasyam A."/>
            <person name="Weng X."/>
            <person name="Barry K."/>
            <person name="Bonette J."/>
            <person name="Campitelli B."/>
            <person name="Daum C."/>
            <person name="Gordon S."/>
            <person name="Gould B."/>
            <person name="Lipzen A."/>
            <person name="Macqueen A."/>
            <person name="Palacio-Mejia J."/>
            <person name="Plott C."/>
            <person name="Shakirov E."/>
            <person name="Shu S."/>
            <person name="Yoshinaga Y."/>
            <person name="Zane M."/>
            <person name="Rokhsar D."/>
            <person name="Grimwood J."/>
            <person name="Schmutz J."/>
            <person name="Juenger T."/>
        </authorList>
    </citation>
    <scope>NUCLEOTIDE SEQUENCE [LARGE SCALE GENOMIC DNA]</scope>
    <source>
        <strain evidence="5">FIL2</strain>
    </source>
</reference>
<proteinExistence type="predicted"/>
<dbReference type="AlphaFoldDB" id="A0A2T8IDI0"/>
<dbReference type="PANTHER" id="PTHR31280">
    <property type="entry name" value="PROTEIN UNC-13 HOMOLOG"/>
    <property type="match status" value="1"/>
</dbReference>
<dbReference type="Pfam" id="PF25761">
    <property type="entry name" value="TPR_PATROL1"/>
    <property type="match status" value="1"/>
</dbReference>
<accession>A0A2T8IDI0</accession>
<name>A0A2T8IDI0_9POAL</name>
<dbReference type="Gramene" id="PVH35731">
    <property type="protein sequence ID" value="PVH35731"/>
    <property type="gene ID" value="PAHAL_7G257500"/>
</dbReference>
<dbReference type="PROSITE" id="PS51259">
    <property type="entry name" value="MHD2"/>
    <property type="match status" value="1"/>
</dbReference>
<evidence type="ECO:0000259" key="4">
    <source>
        <dbReference type="PROSITE" id="PS51259"/>
    </source>
</evidence>
<sequence length="1140" mass="128878">MDAASMLEVYRRDRRRLLGFLLSAGGLGGRALDLSRVDLDAVSADYALECVAAGAQFDASEATRRYFDERRYPIMIGSPSGNSYFLLSGPQLSDSPPKEAAPSIGPQAPPPRENSTSAGQSRDFFRDAINTSGTGYVTKDDNLADIPPQQVKKVDILSLGLPRLSTELSDDDIRETAYEVLLASLFVSGKVHFSEEKREKKRKFLKGLRTKTEGSNSSPQVEDGYAHILDLIRVQMEISESMDALTKRALRHINLKMVKGQLDVPCISLQLLSSVGKLDFPTERLRVQWQKRQANVLEELLLFSTSLEYDMSETLRIVLSKLKDTEDWVVSVPEGRVEVLTIIGRYNAKLSALTKKFDLKDETYHWTHNYHLNFRLYEKLLCSVFDILEDGQLVEEADEILETAKLTWPILGITEKLHGIFYAWVLFQKFAQTGEILLLKHASLQIQKFLLHHDIEEAELYTNSFVCSEDACGGDRALSLVDSALLKINVWCRRQLENYHAHFSKKNYSIFEDTLNLALLLVKTHIEDGCEEDIMLIESPEGSTPESKLVHLLVVRSIHAAYKQALISSDGRSEMEFKHPLTILANELKLVAEKECTVFSPILTKCYPEAQGVALIFLHMLYGKQLELFLERTDHLENSKEILAASNNFELCIAQKLYSVYGEAGSSFSNYLKPYMIGRLSSPLILQWLHAQHENVLEWTKRTIGIEDWMPLSAHEKQATSVVEVFRIVEETVDQFFSASLPLDIVHLRSLLIGITSSLQVYLLHMENQQVSGSTLLPSAPVLTRYSESMNPFAKRKLIEPTVPEEKVTTKLNNLTVPKLCVKLNTLQFIRDQLDVIEEGIKQSWTSVLSAVKLLDYLACIASGRAISENLSSSDESVDELFTLFDDVRMAAVNTTDTILDFIGTRSVFWDMRDSLLFSLYRDSVEGACMQIFIPKIDQVLGQVCDLIVDVLRDQVVLRIFQACMEGFIWVVLDGGPSRAFLEADVDLMQQDLAMLKDLFIAEGQGLPLDVVEREAKQAQQILDLYMLKADTVIEMLINASGQMSQHLEVTSARRRHAHDAHTLLRVLCHKKDKIASTFLRIQYHLPRSSDYDDVPVKDVSSKVPIFSDMLKRGTSFNWSETGQQSFMVLKKKLQEATWQ</sequence>
<feature type="coiled-coil region" evidence="1">
    <location>
        <begin position="979"/>
        <end position="1029"/>
    </location>
</feature>
<protein>
    <recommendedName>
        <fullName evidence="6">MHD1 domain-containing protein</fullName>
    </recommendedName>
</protein>
<dbReference type="InterPro" id="IPR057984">
    <property type="entry name" value="PATROL1_C"/>
</dbReference>
<evidence type="ECO:0000256" key="1">
    <source>
        <dbReference type="SAM" id="Coils"/>
    </source>
</evidence>
<gene>
    <name evidence="5" type="ORF">PAHAL_7G257500</name>
</gene>
<dbReference type="EMBL" id="CM008052">
    <property type="protein sequence ID" value="PVH35731.1"/>
    <property type="molecule type" value="Genomic_DNA"/>
</dbReference>
<evidence type="ECO:0000259" key="3">
    <source>
        <dbReference type="PROSITE" id="PS51258"/>
    </source>
</evidence>
<keyword evidence="1" id="KW-0175">Coiled coil</keyword>
<dbReference type="PANTHER" id="PTHR31280:SF3">
    <property type="entry name" value="DNA TOPOISOMERASE 4 SUBUNIT B (DUF810)"/>
    <property type="match status" value="1"/>
</dbReference>
<feature type="domain" description="MHD1" evidence="3">
    <location>
        <begin position="640"/>
        <end position="780"/>
    </location>
</feature>